<evidence type="ECO:0000256" key="5">
    <source>
        <dbReference type="ARBA" id="ARBA00022692"/>
    </source>
</evidence>
<evidence type="ECO:0000256" key="9">
    <source>
        <dbReference type="ARBA" id="ARBA00023049"/>
    </source>
</evidence>
<dbReference type="GO" id="GO:0006508">
    <property type="term" value="P:proteolysis"/>
    <property type="evidence" value="ECO:0007669"/>
    <property type="project" value="UniProtKB-KW"/>
</dbReference>
<dbReference type="Proteomes" id="UP000184251">
    <property type="component" value="Unassembled WGS sequence"/>
</dbReference>
<evidence type="ECO:0000313" key="14">
    <source>
        <dbReference type="EMBL" id="SHE27749.1"/>
    </source>
</evidence>
<keyword evidence="8 11" id="KW-1133">Transmembrane helix</keyword>
<feature type="transmembrane region" description="Helical" evidence="11">
    <location>
        <begin position="258"/>
        <end position="280"/>
    </location>
</feature>
<proteinExistence type="inferred from homology"/>
<dbReference type="InterPro" id="IPR036034">
    <property type="entry name" value="PDZ_sf"/>
</dbReference>
<keyword evidence="10 11" id="KW-0472">Membrane</keyword>
<feature type="transmembrane region" description="Helical" evidence="11">
    <location>
        <begin position="91"/>
        <end position="116"/>
    </location>
</feature>
<feature type="domain" description="Peptidase M50" evidence="12">
    <location>
        <begin position="10"/>
        <end position="322"/>
    </location>
</feature>
<evidence type="ECO:0000256" key="3">
    <source>
        <dbReference type="ARBA" id="ARBA00007931"/>
    </source>
</evidence>
<dbReference type="PANTHER" id="PTHR42837:SF2">
    <property type="entry name" value="MEMBRANE METALLOPROTEASE ARASP2, CHLOROPLASTIC-RELATED"/>
    <property type="match status" value="1"/>
</dbReference>
<keyword evidence="9 11" id="KW-0482">Metalloprotease</keyword>
<feature type="domain" description="PDZ" evidence="13">
    <location>
        <begin position="123"/>
        <end position="157"/>
    </location>
</feature>
<comment type="similarity">
    <text evidence="3 11">Belongs to the peptidase M50B family.</text>
</comment>
<dbReference type="Gene3D" id="2.30.42.10">
    <property type="match status" value="1"/>
</dbReference>
<dbReference type="RefSeq" id="WP_073269110.1">
    <property type="nucleotide sequence ID" value="NZ_FQTU01000001.1"/>
</dbReference>
<dbReference type="CDD" id="cd06163">
    <property type="entry name" value="S2P-M50_PDZ_RseP-like"/>
    <property type="match status" value="1"/>
</dbReference>
<dbReference type="InterPro" id="IPR041489">
    <property type="entry name" value="PDZ_6"/>
</dbReference>
<dbReference type="SUPFAM" id="SSF50156">
    <property type="entry name" value="PDZ domain-like"/>
    <property type="match status" value="1"/>
</dbReference>
<dbReference type="InterPro" id="IPR004387">
    <property type="entry name" value="Pept_M50_Zn"/>
</dbReference>
<evidence type="ECO:0000256" key="11">
    <source>
        <dbReference type="RuleBase" id="RU362031"/>
    </source>
</evidence>
<dbReference type="InterPro" id="IPR008915">
    <property type="entry name" value="Peptidase_M50"/>
</dbReference>
<comment type="cofactor">
    <cofactor evidence="1 11">
        <name>Zn(2+)</name>
        <dbReference type="ChEBI" id="CHEBI:29105"/>
    </cofactor>
</comment>
<reference evidence="14 15" key="1">
    <citation type="submission" date="2016-11" db="EMBL/GenBank/DDBJ databases">
        <authorList>
            <person name="Jaros S."/>
            <person name="Januszkiewicz K."/>
            <person name="Wedrychowicz H."/>
        </authorList>
    </citation>
    <scope>NUCLEOTIDE SEQUENCE [LARGE SCALE GENOMIC DNA]</scope>
    <source>
        <strain evidence="14 15">DSM 14828</strain>
    </source>
</reference>
<dbReference type="NCBIfam" id="TIGR00054">
    <property type="entry name" value="RIP metalloprotease RseP"/>
    <property type="match status" value="1"/>
</dbReference>
<evidence type="ECO:0000256" key="7">
    <source>
        <dbReference type="ARBA" id="ARBA00022833"/>
    </source>
</evidence>
<dbReference type="PANTHER" id="PTHR42837">
    <property type="entry name" value="REGULATOR OF SIGMA-E PROTEASE RSEP"/>
    <property type="match status" value="1"/>
</dbReference>
<evidence type="ECO:0000256" key="2">
    <source>
        <dbReference type="ARBA" id="ARBA00004141"/>
    </source>
</evidence>
<dbReference type="STRING" id="1120975.SAMN02746064_00104"/>
<evidence type="ECO:0000256" key="8">
    <source>
        <dbReference type="ARBA" id="ARBA00022989"/>
    </source>
</evidence>
<keyword evidence="15" id="KW-1185">Reference proteome</keyword>
<dbReference type="GO" id="GO:0004222">
    <property type="term" value="F:metalloendopeptidase activity"/>
    <property type="evidence" value="ECO:0007669"/>
    <property type="project" value="InterPro"/>
</dbReference>
<feature type="transmembrane region" description="Helical" evidence="11">
    <location>
        <begin position="6"/>
        <end position="27"/>
    </location>
</feature>
<keyword evidence="5 11" id="KW-0812">Transmembrane</keyword>
<evidence type="ECO:0000259" key="12">
    <source>
        <dbReference type="Pfam" id="PF02163"/>
    </source>
</evidence>
<dbReference type="Pfam" id="PF02163">
    <property type="entry name" value="Peptidase_M50"/>
    <property type="match status" value="1"/>
</dbReference>
<dbReference type="EC" id="3.4.24.-" evidence="11"/>
<dbReference type="AlphaFoldDB" id="A0A1M4S6A9"/>
<name>A0A1M4S6A9_9FIRM</name>
<keyword evidence="11" id="KW-0479">Metal-binding</keyword>
<dbReference type="EMBL" id="FQTU01000001">
    <property type="protein sequence ID" value="SHE27749.1"/>
    <property type="molecule type" value="Genomic_DNA"/>
</dbReference>
<evidence type="ECO:0000256" key="6">
    <source>
        <dbReference type="ARBA" id="ARBA00022801"/>
    </source>
</evidence>
<evidence type="ECO:0000256" key="10">
    <source>
        <dbReference type="ARBA" id="ARBA00023136"/>
    </source>
</evidence>
<comment type="subcellular location">
    <subcellularLocation>
        <location evidence="2">Membrane</location>
        <topology evidence="2">Multi-pass membrane protein</topology>
    </subcellularLocation>
</comment>
<keyword evidence="4 14" id="KW-0645">Protease</keyword>
<evidence type="ECO:0000259" key="13">
    <source>
        <dbReference type="Pfam" id="PF17820"/>
    </source>
</evidence>
<gene>
    <name evidence="14" type="ORF">SAMN02746064_00104</name>
</gene>
<sequence>MNFFTIAVSILIFGFLIVIHEFGHFIAARMSKVKVLEFAIGMGPVLFSKQGKETLFSLRAIPLGGFCRMQGEDESDYSEGSYNSKSKLSRILILSAGAAMNIIGCIILLTAVFFIIGIPTATIDEVQIGYPAYEAGMASGDKILSINGEGIDSWDDINLALDESRESDYGITLDREGEIIEIQLTSYLDTELDRYRIGITPAREKTILGSLSGGITQSYMYTRLMFSAIGALIAGNASTGDLMGPIGVVGIVGETVQYGAVALLNLAAIISLNLAIFNLLPIPALDGSRIVFVLIEWIKGSPVNPEKEGMVHLIGFVILMALALFIAYNDILRLN</sequence>
<dbReference type="OrthoDB" id="9782003at2"/>
<feature type="transmembrane region" description="Helical" evidence="11">
    <location>
        <begin position="309"/>
        <end position="328"/>
    </location>
</feature>
<accession>A0A1M4S6A9</accession>
<evidence type="ECO:0000256" key="1">
    <source>
        <dbReference type="ARBA" id="ARBA00001947"/>
    </source>
</evidence>
<protein>
    <recommendedName>
        <fullName evidence="11">Zinc metalloprotease</fullName>
        <ecNumber evidence="11">3.4.24.-</ecNumber>
    </recommendedName>
</protein>
<dbReference type="GO" id="GO:0016020">
    <property type="term" value="C:membrane"/>
    <property type="evidence" value="ECO:0007669"/>
    <property type="project" value="UniProtKB-SubCell"/>
</dbReference>
<keyword evidence="7 11" id="KW-0862">Zinc</keyword>
<organism evidence="14 15">
    <name type="scientific">Alkalibacter saccharofermentans DSM 14828</name>
    <dbReference type="NCBI Taxonomy" id="1120975"/>
    <lineage>
        <taxon>Bacteria</taxon>
        <taxon>Bacillati</taxon>
        <taxon>Bacillota</taxon>
        <taxon>Clostridia</taxon>
        <taxon>Eubacteriales</taxon>
        <taxon>Eubacteriaceae</taxon>
        <taxon>Alkalibacter</taxon>
    </lineage>
</organism>
<dbReference type="GO" id="GO:0046872">
    <property type="term" value="F:metal ion binding"/>
    <property type="evidence" value="ECO:0007669"/>
    <property type="project" value="UniProtKB-KW"/>
</dbReference>
<evidence type="ECO:0000313" key="15">
    <source>
        <dbReference type="Proteomes" id="UP000184251"/>
    </source>
</evidence>
<keyword evidence="6 11" id="KW-0378">Hydrolase</keyword>
<dbReference type="Pfam" id="PF17820">
    <property type="entry name" value="PDZ_6"/>
    <property type="match status" value="1"/>
</dbReference>
<evidence type="ECO:0000256" key="4">
    <source>
        <dbReference type="ARBA" id="ARBA00022670"/>
    </source>
</evidence>